<evidence type="ECO:0000313" key="7">
    <source>
        <dbReference type="RefSeq" id="XP_022825461.1"/>
    </source>
</evidence>
<keyword evidence="6" id="KW-1185">Reference proteome</keyword>
<keyword evidence="2" id="KW-0964">Secreted</keyword>
<dbReference type="Proteomes" id="UP000301870">
    <property type="component" value="Chromosome 21"/>
</dbReference>
<evidence type="ECO:0000313" key="6">
    <source>
        <dbReference type="Proteomes" id="UP000301870"/>
    </source>
</evidence>
<evidence type="ECO:0000259" key="5">
    <source>
        <dbReference type="SMART" id="SM00198"/>
    </source>
</evidence>
<dbReference type="CDD" id="cd05380">
    <property type="entry name" value="CAP_euk"/>
    <property type="match status" value="1"/>
</dbReference>
<name>A0A9J7ISB4_SPOLT</name>
<dbReference type="AlphaFoldDB" id="A0A9J7ISB4"/>
<organism evidence="6 7">
    <name type="scientific">Spodoptera litura</name>
    <name type="common">Asian cotton leafworm</name>
    <dbReference type="NCBI Taxonomy" id="69820"/>
    <lineage>
        <taxon>Eukaryota</taxon>
        <taxon>Metazoa</taxon>
        <taxon>Ecdysozoa</taxon>
        <taxon>Arthropoda</taxon>
        <taxon>Hexapoda</taxon>
        <taxon>Insecta</taxon>
        <taxon>Pterygota</taxon>
        <taxon>Neoptera</taxon>
        <taxon>Endopterygota</taxon>
        <taxon>Lepidoptera</taxon>
        <taxon>Glossata</taxon>
        <taxon>Ditrysia</taxon>
        <taxon>Noctuoidea</taxon>
        <taxon>Noctuidae</taxon>
        <taxon>Amphipyrinae</taxon>
        <taxon>Spodoptera</taxon>
    </lineage>
</organism>
<feature type="domain" description="SCP" evidence="5">
    <location>
        <begin position="58"/>
        <end position="222"/>
    </location>
</feature>
<feature type="chain" id="PRO_5039954427" evidence="4">
    <location>
        <begin position="18"/>
        <end position="714"/>
    </location>
</feature>
<feature type="compositionally biased region" description="Gly residues" evidence="3">
    <location>
        <begin position="527"/>
        <end position="537"/>
    </location>
</feature>
<evidence type="ECO:0000256" key="3">
    <source>
        <dbReference type="SAM" id="MobiDB-lite"/>
    </source>
</evidence>
<feature type="compositionally biased region" description="Acidic residues" evidence="3">
    <location>
        <begin position="498"/>
        <end position="526"/>
    </location>
</feature>
<dbReference type="PANTHER" id="PTHR10334">
    <property type="entry name" value="CYSTEINE-RICH SECRETORY PROTEIN-RELATED"/>
    <property type="match status" value="1"/>
</dbReference>
<dbReference type="KEGG" id="sliu:111355668"/>
<dbReference type="GO" id="GO:0005576">
    <property type="term" value="C:extracellular region"/>
    <property type="evidence" value="ECO:0007669"/>
    <property type="project" value="UniProtKB-SubCell"/>
</dbReference>
<keyword evidence="4" id="KW-0732">Signal</keyword>
<dbReference type="PRINTS" id="PR00838">
    <property type="entry name" value="V5ALLERGEN"/>
</dbReference>
<evidence type="ECO:0000256" key="1">
    <source>
        <dbReference type="ARBA" id="ARBA00004613"/>
    </source>
</evidence>
<dbReference type="InterPro" id="IPR001283">
    <property type="entry name" value="CRISP-related"/>
</dbReference>
<feature type="compositionally biased region" description="Gly residues" evidence="3">
    <location>
        <begin position="573"/>
        <end position="582"/>
    </location>
</feature>
<evidence type="ECO:0000256" key="2">
    <source>
        <dbReference type="ARBA" id="ARBA00022525"/>
    </source>
</evidence>
<sequence>MFGVVVVLSCAFALAATSSVNYCGAKMCGGKNTHTFCQYPEGPSPNCLGYIEAKLNIQEKARLLDRLNNRRNVVAMGGMRGFPSAGNMLKLRWVEELAREAQRWADQCRPPRIVEEHDACRDLYSLTVGQCVASVVGESPGLRVESMVDIWYIQSMLYKGNSTFYVPPGNDTRYYGDFAQIIWAKSYMVGCGRSRFMTSWQGRLRSVERLVCNIAPFGPHPTRSLWIPAAPTAACPYRAVRSSVWGGLCDYQRKQDEIVSLDPSTTLEEHILLNTILEIEENETLNYLGSIDEIYLTKLAIAKLANSLTTKSRFNSKQRREVVDFVEVIEFYFNDSTIAFIPQVLITHDFIFMQDAQTRKTTIPLQTEMTLKLTTETEEKMSLIGRTSTNNKENLSNFDGKTENIKTIKEMPQKEKNNIAEYIGTITSSTTSENLLQTTEVPKFTSVDEVSNLTSISKDSSTTDDYEYHTYTAVPPKILDDVTKLEVVLPVTLKNPEDNEQDDYDDSDEPSGSESDDDEDSDDGEQSGDGKGSSDGDGSGDGDSDGSGDHKGSSYDKSSSYDDGNGHGRGGSDSDGEGGGDSNGDDVRKNNRFGAMYLPNKTADFFNYGSDPETVLQLQEALHRIEEDLAPKKENQKRQKVRRELHHKSMEKGRPRKHRKKSREEEEIPQKVANGISPLLHFMELMPKEGRNVASPVTPSLVIVLVMCLNNCIV</sequence>
<accession>A0A9J7ISB4</accession>
<feature type="compositionally biased region" description="Basic and acidic residues" evidence="3">
    <location>
        <begin position="627"/>
        <end position="637"/>
    </location>
</feature>
<dbReference type="Gene3D" id="3.40.33.10">
    <property type="entry name" value="CAP"/>
    <property type="match status" value="1"/>
</dbReference>
<dbReference type="GeneID" id="111355668"/>
<dbReference type="Pfam" id="PF00188">
    <property type="entry name" value="CAP"/>
    <property type="match status" value="1"/>
</dbReference>
<feature type="region of interest" description="Disordered" evidence="3">
    <location>
        <begin position="627"/>
        <end position="668"/>
    </location>
</feature>
<dbReference type="InterPro" id="IPR035940">
    <property type="entry name" value="CAP_sf"/>
</dbReference>
<gene>
    <name evidence="7" type="primary">LOC111355668</name>
</gene>
<evidence type="ECO:0000256" key="4">
    <source>
        <dbReference type="SAM" id="SignalP"/>
    </source>
</evidence>
<reference evidence="7" key="1">
    <citation type="submission" date="2025-08" db="UniProtKB">
        <authorList>
            <consortium name="RefSeq"/>
        </authorList>
    </citation>
    <scope>IDENTIFICATION</scope>
    <source>
        <strain evidence="7">Ishihara</strain>
        <tissue evidence="7">Whole body</tissue>
    </source>
</reference>
<protein>
    <submittedName>
        <fullName evidence="7">Uncharacterized protein LOC111355668</fullName>
    </submittedName>
</protein>
<dbReference type="InterPro" id="IPR002413">
    <property type="entry name" value="V5_allergen-like"/>
</dbReference>
<dbReference type="RefSeq" id="XP_022825461.1">
    <property type="nucleotide sequence ID" value="XM_022969693.1"/>
</dbReference>
<proteinExistence type="predicted"/>
<dbReference type="SUPFAM" id="SSF55797">
    <property type="entry name" value="PR-1-like"/>
    <property type="match status" value="1"/>
</dbReference>
<dbReference type="OrthoDB" id="737510at2759"/>
<feature type="region of interest" description="Disordered" evidence="3">
    <location>
        <begin position="491"/>
        <end position="591"/>
    </location>
</feature>
<feature type="signal peptide" evidence="4">
    <location>
        <begin position="1"/>
        <end position="17"/>
    </location>
</feature>
<dbReference type="SMART" id="SM00198">
    <property type="entry name" value="SCP"/>
    <property type="match status" value="1"/>
</dbReference>
<dbReference type="InterPro" id="IPR014044">
    <property type="entry name" value="CAP_dom"/>
</dbReference>
<comment type="subcellular location">
    <subcellularLocation>
        <location evidence="1">Secreted</location>
    </subcellularLocation>
</comment>